<feature type="transmembrane region" description="Helical" evidence="2">
    <location>
        <begin position="31"/>
        <end position="49"/>
    </location>
</feature>
<dbReference type="InterPro" id="IPR042001">
    <property type="entry name" value="Sortase_F"/>
</dbReference>
<protein>
    <submittedName>
        <fullName evidence="3">Class F sortase</fullName>
    </submittedName>
</protein>
<feature type="region of interest" description="Disordered" evidence="1">
    <location>
        <begin position="71"/>
        <end position="101"/>
    </location>
</feature>
<comment type="caution">
    <text evidence="3">The sequence shown here is derived from an EMBL/GenBank/DDBJ whole genome shotgun (WGS) entry which is preliminary data.</text>
</comment>
<sequence>MVQHRSPDVAPDEEPGATATETARRTFRRRWLALPLVAAAGLAIAVSVMPPESAGAPTAATTTTAAPSLSASAAPSAIAPTPAPVDAAPPSVDPGPAAAQPTGLSFPAAGIDMAVLPLTPSEEDLSSQSLVPPLTVDAYWITSYGVPGAGSVNTTYIAGHSWDGKDAPFNRLSDESLVGQEFTLATQTGSMTYVVDSVITHDKDTLKDSDIWNIVPNRVVLISCYTEDPWGKNVVVTAMPKAA</sequence>
<keyword evidence="4" id="KW-1185">Reference proteome</keyword>
<name>A0A7X1TPH9_9MICC</name>
<keyword evidence="2" id="KW-0812">Transmembrane</keyword>
<organism evidence="3 4">
    <name type="scientific">Arthrobacter bussei</name>
    <dbReference type="NCBI Taxonomy" id="2594179"/>
    <lineage>
        <taxon>Bacteria</taxon>
        <taxon>Bacillati</taxon>
        <taxon>Actinomycetota</taxon>
        <taxon>Actinomycetes</taxon>
        <taxon>Micrococcales</taxon>
        <taxon>Micrococcaceae</taxon>
        <taxon>Arthrobacter</taxon>
    </lineage>
</organism>
<dbReference type="EMBL" id="VJXX01000004">
    <property type="protein sequence ID" value="MPY11561.1"/>
    <property type="molecule type" value="Genomic_DNA"/>
</dbReference>
<dbReference type="RefSeq" id="WP_152816257.1">
    <property type="nucleotide sequence ID" value="NZ_VJXX01000004.1"/>
</dbReference>
<evidence type="ECO:0000313" key="4">
    <source>
        <dbReference type="Proteomes" id="UP000326464"/>
    </source>
</evidence>
<dbReference type="InterPro" id="IPR006311">
    <property type="entry name" value="TAT_signal"/>
</dbReference>
<feature type="compositionally biased region" description="Low complexity" evidence="1">
    <location>
        <begin position="71"/>
        <end position="99"/>
    </location>
</feature>
<dbReference type="PROSITE" id="PS51318">
    <property type="entry name" value="TAT"/>
    <property type="match status" value="1"/>
</dbReference>
<dbReference type="CDD" id="cd05829">
    <property type="entry name" value="Sortase_F"/>
    <property type="match status" value="1"/>
</dbReference>
<feature type="region of interest" description="Disordered" evidence="1">
    <location>
        <begin position="1"/>
        <end position="22"/>
    </location>
</feature>
<keyword evidence="2" id="KW-1133">Transmembrane helix</keyword>
<evidence type="ECO:0000256" key="1">
    <source>
        <dbReference type="SAM" id="MobiDB-lite"/>
    </source>
</evidence>
<dbReference type="SUPFAM" id="SSF63817">
    <property type="entry name" value="Sortase"/>
    <property type="match status" value="1"/>
</dbReference>
<gene>
    <name evidence="3" type="ORF">FNH21_12680</name>
</gene>
<accession>A0A7X1TPH9</accession>
<dbReference type="InterPro" id="IPR023365">
    <property type="entry name" value="Sortase_dom-sf"/>
</dbReference>
<evidence type="ECO:0000313" key="3">
    <source>
        <dbReference type="EMBL" id="MPY11561.1"/>
    </source>
</evidence>
<dbReference type="OrthoDB" id="4425249at2"/>
<dbReference type="AlphaFoldDB" id="A0A7X1TPH9"/>
<reference evidence="4" key="1">
    <citation type="submission" date="2019-07" db="EMBL/GenBank/DDBJ databases">
        <title>Arthrobacter KR32 sp. nov., isolated from mountain cheese made of cows milk.</title>
        <authorList>
            <person name="Flegler A."/>
        </authorList>
    </citation>
    <scope>NUCLEOTIDE SEQUENCE [LARGE SCALE GENOMIC DNA]</scope>
    <source>
        <strain evidence="4">KR32</strain>
    </source>
</reference>
<dbReference type="Proteomes" id="UP000326464">
    <property type="component" value="Unassembled WGS sequence"/>
</dbReference>
<evidence type="ECO:0000256" key="2">
    <source>
        <dbReference type="SAM" id="Phobius"/>
    </source>
</evidence>
<keyword evidence="2" id="KW-0472">Membrane</keyword>
<proteinExistence type="predicted"/>
<dbReference type="Gene3D" id="2.40.260.10">
    <property type="entry name" value="Sortase"/>
    <property type="match status" value="1"/>
</dbReference>